<gene>
    <name evidence="1" type="ORF">KIW84_071756</name>
</gene>
<accession>A0A9D4ZTJ2</accession>
<organism evidence="1 2">
    <name type="scientific">Pisum sativum</name>
    <name type="common">Garden pea</name>
    <name type="synonym">Lathyrus oleraceus</name>
    <dbReference type="NCBI Taxonomy" id="3888"/>
    <lineage>
        <taxon>Eukaryota</taxon>
        <taxon>Viridiplantae</taxon>
        <taxon>Streptophyta</taxon>
        <taxon>Embryophyta</taxon>
        <taxon>Tracheophyta</taxon>
        <taxon>Spermatophyta</taxon>
        <taxon>Magnoliopsida</taxon>
        <taxon>eudicotyledons</taxon>
        <taxon>Gunneridae</taxon>
        <taxon>Pentapetalae</taxon>
        <taxon>rosids</taxon>
        <taxon>fabids</taxon>
        <taxon>Fabales</taxon>
        <taxon>Fabaceae</taxon>
        <taxon>Papilionoideae</taxon>
        <taxon>50 kb inversion clade</taxon>
        <taxon>NPAAA clade</taxon>
        <taxon>Hologalegina</taxon>
        <taxon>IRL clade</taxon>
        <taxon>Fabeae</taxon>
        <taxon>Lathyrus</taxon>
    </lineage>
</organism>
<dbReference type="PANTHER" id="PTHR34287">
    <property type="entry name" value="OS06G0551500 PROTEIN-RELATED"/>
    <property type="match status" value="1"/>
</dbReference>
<dbReference type="Gramene" id="Psat07G0175600-T1">
    <property type="protein sequence ID" value="KAI5384892.1"/>
    <property type="gene ID" value="KIW84_071756"/>
</dbReference>
<comment type="caution">
    <text evidence="1">The sequence shown here is derived from an EMBL/GenBank/DDBJ whole genome shotgun (WGS) entry which is preliminary data.</text>
</comment>
<keyword evidence="2" id="KW-1185">Reference proteome</keyword>
<name>A0A9D4ZTJ2_PEA</name>
<protein>
    <submittedName>
        <fullName evidence="1">Uncharacterized protein</fullName>
    </submittedName>
</protein>
<evidence type="ECO:0000313" key="1">
    <source>
        <dbReference type="EMBL" id="KAI5384892.1"/>
    </source>
</evidence>
<dbReference type="EMBL" id="JAMSHJ010000007">
    <property type="protein sequence ID" value="KAI5384892.1"/>
    <property type="molecule type" value="Genomic_DNA"/>
</dbReference>
<reference evidence="1 2" key="1">
    <citation type="journal article" date="2022" name="Nat. Genet.">
        <title>Improved pea reference genome and pan-genome highlight genomic features and evolutionary characteristics.</title>
        <authorList>
            <person name="Yang T."/>
            <person name="Liu R."/>
            <person name="Luo Y."/>
            <person name="Hu S."/>
            <person name="Wang D."/>
            <person name="Wang C."/>
            <person name="Pandey M.K."/>
            <person name="Ge S."/>
            <person name="Xu Q."/>
            <person name="Li N."/>
            <person name="Li G."/>
            <person name="Huang Y."/>
            <person name="Saxena R.K."/>
            <person name="Ji Y."/>
            <person name="Li M."/>
            <person name="Yan X."/>
            <person name="He Y."/>
            <person name="Liu Y."/>
            <person name="Wang X."/>
            <person name="Xiang C."/>
            <person name="Varshney R.K."/>
            <person name="Ding H."/>
            <person name="Gao S."/>
            <person name="Zong X."/>
        </authorList>
    </citation>
    <scope>NUCLEOTIDE SEQUENCE [LARGE SCALE GENOMIC DNA]</scope>
    <source>
        <strain evidence="1 2">cv. Zhongwan 6</strain>
    </source>
</reference>
<dbReference type="AlphaFoldDB" id="A0A9D4ZTJ2"/>
<dbReference type="Proteomes" id="UP001058974">
    <property type="component" value="Chromosome 7"/>
</dbReference>
<evidence type="ECO:0000313" key="2">
    <source>
        <dbReference type="Proteomes" id="UP001058974"/>
    </source>
</evidence>
<dbReference type="PANTHER" id="PTHR34287:SF2">
    <property type="match status" value="1"/>
</dbReference>
<proteinExistence type="predicted"/>
<feature type="non-terminal residue" evidence="1">
    <location>
        <position position="112"/>
    </location>
</feature>
<sequence length="112" mass="13052">SSNLSPFSKCYHHSFFIVFLSLSEMIAKTTVSYETYPQKVQIVTKSVSDRLLQKFYDEPLFDFDYEKSGLWSPPVPRTVFLSSPGSIFTHRELLDRLRSTNARRKIRVFCCS</sequence>